<comment type="caution">
    <text evidence="7">The sequence shown here is derived from an EMBL/GenBank/DDBJ whole genome shotgun (WGS) entry which is preliminary data.</text>
</comment>
<dbReference type="EMBL" id="LJIJ01000135">
    <property type="protein sequence ID" value="ODN01884.1"/>
    <property type="molecule type" value="Genomic_DNA"/>
</dbReference>
<dbReference type="Proteomes" id="UP000094527">
    <property type="component" value="Unassembled WGS sequence"/>
</dbReference>
<dbReference type="OrthoDB" id="70161at2759"/>
<evidence type="ECO:0000256" key="1">
    <source>
        <dbReference type="ARBA" id="ARBA00004329"/>
    </source>
</evidence>
<feature type="compositionally biased region" description="Gly residues" evidence="5">
    <location>
        <begin position="33"/>
        <end position="42"/>
    </location>
</feature>
<dbReference type="GO" id="GO:1990316">
    <property type="term" value="C:Atg1/ULK1 kinase complex"/>
    <property type="evidence" value="ECO:0007669"/>
    <property type="project" value="InterPro"/>
</dbReference>
<feature type="compositionally biased region" description="Basic and acidic residues" evidence="5">
    <location>
        <begin position="12"/>
        <end position="25"/>
    </location>
</feature>
<feature type="region of interest" description="Disordered" evidence="5">
    <location>
        <begin position="317"/>
        <end position="361"/>
    </location>
</feature>
<dbReference type="InterPro" id="IPR040182">
    <property type="entry name" value="ATG13"/>
</dbReference>
<dbReference type="GO" id="GO:0000407">
    <property type="term" value="C:phagophore assembly site"/>
    <property type="evidence" value="ECO:0007669"/>
    <property type="project" value="UniProtKB-SubCell"/>
</dbReference>
<dbReference type="InterPro" id="IPR036570">
    <property type="entry name" value="HORMA_dom_sf"/>
</dbReference>
<dbReference type="AlphaFoldDB" id="A0A1D2N9G3"/>
<accession>A0A1D2N9G3</accession>
<feature type="domain" description="Autophagy-related protein 13 N-terminal" evidence="6">
    <location>
        <begin position="126"/>
        <end position="277"/>
    </location>
</feature>
<feature type="region of interest" description="Disordered" evidence="5">
    <location>
        <begin position="1"/>
        <end position="42"/>
    </location>
</feature>
<dbReference type="GO" id="GO:0034497">
    <property type="term" value="P:protein localization to phagophore assembly site"/>
    <property type="evidence" value="ECO:0007669"/>
    <property type="project" value="TreeGrafter"/>
</dbReference>
<evidence type="ECO:0000256" key="2">
    <source>
        <dbReference type="ARBA" id="ARBA00007341"/>
    </source>
</evidence>
<keyword evidence="8" id="KW-1185">Reference proteome</keyword>
<dbReference type="STRING" id="48709.A0A1D2N9G3"/>
<sequence>MTMATAILASDGPEHLDGDPDRFDKPCSSPSGSGSGAGSGYGDYEGGKDIERYVKFFTLKSVQVVVQSRLGKKVKTDSKPTSTGTDWFNLNIEDNFEVLEQTKEVLKSQSSEIPIVIEISLQSVTDTNTKLVLELWSILYDRGSDNSPTNSSRVIYNVYNRMSLLLKSLLCVTRSLPAYKLSRKLSLSEDDEFKLYYNVFSAISLFKGDRTGFFKPKVKDFPQGASSPPKDTAEVGMLQEYIDYGSVLGNGYKFNQLGKVVTPYGTLSLELAYRTKMELSTNFSQGACQFVGTPSTPNINKLMIKSDHYAIENSPLENAGQKGLGRQRNRSTPVTFGMGRENIKPLVPGSPNYGGSPSSSPVTTNKKHFAAAFVDDATLFSPIDEEADLDDMPLGNLLKKSMMMQRNHQNQRIENGKMDTQACPPDQNSKTLTNEETVALVTEQDESSNDFVLVDLKALPFAGGGSSSSGTVDSSDPIQFFQEVQQAPVSLESLPSHPPGDESGNLITDDDLKTFESELVIFDDFVKKLISTDQSPPSGD</sequence>
<evidence type="ECO:0000313" key="7">
    <source>
        <dbReference type="EMBL" id="ODN01884.1"/>
    </source>
</evidence>
<dbReference type="PANTHER" id="PTHR13430:SF4">
    <property type="entry name" value="AUTOPHAGY-RELATED PROTEIN 13"/>
    <property type="match status" value="1"/>
</dbReference>
<feature type="compositionally biased region" description="Low complexity" evidence="5">
    <location>
        <begin position="349"/>
        <end position="361"/>
    </location>
</feature>
<comment type="similarity">
    <text evidence="2 4">Belongs to the ATG13 family. Metazoan subfamily.</text>
</comment>
<comment type="subcellular location">
    <subcellularLocation>
        <location evidence="1">Preautophagosomal structure</location>
    </subcellularLocation>
</comment>
<dbReference type="GO" id="GO:0034727">
    <property type="term" value="P:piecemeal microautophagy of the nucleus"/>
    <property type="evidence" value="ECO:0007669"/>
    <property type="project" value="TreeGrafter"/>
</dbReference>
<name>A0A1D2N9G3_ORCCI</name>
<dbReference type="PANTHER" id="PTHR13430">
    <property type="match status" value="1"/>
</dbReference>
<evidence type="ECO:0000313" key="8">
    <source>
        <dbReference type="Proteomes" id="UP000094527"/>
    </source>
</evidence>
<dbReference type="GO" id="GO:0000423">
    <property type="term" value="P:mitophagy"/>
    <property type="evidence" value="ECO:0007669"/>
    <property type="project" value="TreeGrafter"/>
</dbReference>
<reference evidence="7 8" key="1">
    <citation type="journal article" date="2016" name="Genome Biol. Evol.">
        <title>Gene Family Evolution Reflects Adaptation to Soil Environmental Stressors in the Genome of the Collembolan Orchesella cincta.</title>
        <authorList>
            <person name="Faddeeva-Vakhrusheva A."/>
            <person name="Derks M.F."/>
            <person name="Anvar S.Y."/>
            <person name="Agamennone V."/>
            <person name="Suring W."/>
            <person name="Smit S."/>
            <person name="van Straalen N.M."/>
            <person name="Roelofs D."/>
        </authorList>
    </citation>
    <scope>NUCLEOTIDE SEQUENCE [LARGE SCALE GENOMIC DNA]</scope>
    <source>
        <tissue evidence="7">Mixed pool</tissue>
    </source>
</reference>
<dbReference type="Gene3D" id="3.30.900.10">
    <property type="entry name" value="HORMA domain"/>
    <property type="match status" value="1"/>
</dbReference>
<keyword evidence="3 4" id="KW-0072">Autophagy</keyword>
<evidence type="ECO:0000256" key="4">
    <source>
        <dbReference type="RuleBase" id="RU361214"/>
    </source>
</evidence>
<evidence type="ECO:0000259" key="6">
    <source>
        <dbReference type="Pfam" id="PF10033"/>
    </source>
</evidence>
<gene>
    <name evidence="7" type="ORF">Ocin01_04784</name>
</gene>
<organism evidence="7 8">
    <name type="scientific">Orchesella cincta</name>
    <name type="common">Springtail</name>
    <name type="synonym">Podura cincta</name>
    <dbReference type="NCBI Taxonomy" id="48709"/>
    <lineage>
        <taxon>Eukaryota</taxon>
        <taxon>Metazoa</taxon>
        <taxon>Ecdysozoa</taxon>
        <taxon>Arthropoda</taxon>
        <taxon>Hexapoda</taxon>
        <taxon>Collembola</taxon>
        <taxon>Entomobryomorpha</taxon>
        <taxon>Entomobryoidea</taxon>
        <taxon>Orchesellidae</taxon>
        <taxon>Orchesellinae</taxon>
        <taxon>Orchesella</taxon>
    </lineage>
</organism>
<protein>
    <recommendedName>
        <fullName evidence="4">Autophagy-related protein 13</fullName>
    </recommendedName>
</protein>
<dbReference type="GO" id="GO:0005829">
    <property type="term" value="C:cytosol"/>
    <property type="evidence" value="ECO:0007669"/>
    <property type="project" value="TreeGrafter"/>
</dbReference>
<evidence type="ECO:0000256" key="5">
    <source>
        <dbReference type="SAM" id="MobiDB-lite"/>
    </source>
</evidence>
<dbReference type="Pfam" id="PF10033">
    <property type="entry name" value="ATG13"/>
    <property type="match status" value="1"/>
</dbReference>
<proteinExistence type="inferred from homology"/>
<dbReference type="InterPro" id="IPR018731">
    <property type="entry name" value="Atg13_N"/>
</dbReference>
<evidence type="ECO:0000256" key="3">
    <source>
        <dbReference type="ARBA" id="ARBA00023006"/>
    </source>
</evidence>